<dbReference type="EMBL" id="SNRW01001155">
    <property type="protein sequence ID" value="KAA6397546.1"/>
    <property type="molecule type" value="Genomic_DNA"/>
</dbReference>
<organism evidence="1 2">
    <name type="scientific">Streblomastix strix</name>
    <dbReference type="NCBI Taxonomy" id="222440"/>
    <lineage>
        <taxon>Eukaryota</taxon>
        <taxon>Metamonada</taxon>
        <taxon>Preaxostyla</taxon>
        <taxon>Oxymonadida</taxon>
        <taxon>Streblomastigidae</taxon>
        <taxon>Streblomastix</taxon>
    </lineage>
</organism>
<proteinExistence type="predicted"/>
<reference evidence="1 2" key="1">
    <citation type="submission" date="2019-03" db="EMBL/GenBank/DDBJ databases">
        <title>Single cell metagenomics reveals metabolic interactions within the superorganism composed of flagellate Streblomastix strix and complex community of Bacteroidetes bacteria on its surface.</title>
        <authorList>
            <person name="Treitli S.C."/>
            <person name="Kolisko M."/>
            <person name="Husnik F."/>
            <person name="Keeling P."/>
            <person name="Hampl V."/>
        </authorList>
    </citation>
    <scope>NUCLEOTIDE SEQUENCE [LARGE SCALE GENOMIC DNA]</scope>
    <source>
        <strain evidence="1">ST1C</strain>
    </source>
</reference>
<dbReference type="Proteomes" id="UP000324800">
    <property type="component" value="Unassembled WGS sequence"/>
</dbReference>
<protein>
    <submittedName>
        <fullName evidence="1">Uncharacterized protein</fullName>
    </submittedName>
</protein>
<comment type="caution">
    <text evidence="1">The sequence shown here is derived from an EMBL/GenBank/DDBJ whole genome shotgun (WGS) entry which is preliminary data.</text>
</comment>
<evidence type="ECO:0000313" key="2">
    <source>
        <dbReference type="Proteomes" id="UP000324800"/>
    </source>
</evidence>
<sequence length="133" mass="15200">MRRSYKQLTEGKLNRIALVTQKDKFAGIAIVGAEDSETLILNQEDIIKTSGAIFHLPEFSIVVSNKKDKDPKMRTARFFTGLRQDYEADIIVSEIPYEPHVVFFFQGIMDARQSSAVVDQPKKKEQTNIAFKY</sequence>
<name>A0A5J4WSQ5_9EUKA</name>
<accession>A0A5J4WSQ5</accession>
<gene>
    <name evidence="1" type="ORF">EZS28_006926</name>
</gene>
<dbReference type="AlphaFoldDB" id="A0A5J4WSQ5"/>
<evidence type="ECO:0000313" key="1">
    <source>
        <dbReference type="EMBL" id="KAA6397546.1"/>
    </source>
</evidence>